<sequence length="92" mass="9904">MLQVPTLSEHAHAASCLFTGSKNGMPPAVNEAVPLLVCAVTIAGAWHTARSVQSASTIAMYMNTRLFPSSGFQRAQSHYTGITFCQRRLPPD</sequence>
<evidence type="ECO:0000313" key="2">
    <source>
        <dbReference type="Proteomes" id="UP001519460"/>
    </source>
</evidence>
<proteinExistence type="predicted"/>
<gene>
    <name evidence="1" type="ORF">BaRGS_00022088</name>
</gene>
<reference evidence="1 2" key="1">
    <citation type="journal article" date="2023" name="Sci. Data">
        <title>Genome assembly of the Korean intertidal mud-creeper Batillaria attramentaria.</title>
        <authorList>
            <person name="Patra A.K."/>
            <person name="Ho P.T."/>
            <person name="Jun S."/>
            <person name="Lee S.J."/>
            <person name="Kim Y."/>
            <person name="Won Y.J."/>
        </authorList>
    </citation>
    <scope>NUCLEOTIDE SEQUENCE [LARGE SCALE GENOMIC DNA]</scope>
    <source>
        <strain evidence="1">Wonlab-2016</strain>
    </source>
</reference>
<keyword evidence="2" id="KW-1185">Reference proteome</keyword>
<dbReference type="AlphaFoldDB" id="A0ABD0KI34"/>
<dbReference type="EMBL" id="JACVVK020000175">
    <property type="protein sequence ID" value="KAK7486687.1"/>
    <property type="molecule type" value="Genomic_DNA"/>
</dbReference>
<dbReference type="Proteomes" id="UP001519460">
    <property type="component" value="Unassembled WGS sequence"/>
</dbReference>
<evidence type="ECO:0000313" key="1">
    <source>
        <dbReference type="EMBL" id="KAK7486687.1"/>
    </source>
</evidence>
<accession>A0ABD0KI34</accession>
<protein>
    <submittedName>
        <fullName evidence="1">Uncharacterized protein</fullName>
    </submittedName>
</protein>
<name>A0ABD0KI34_9CAEN</name>
<organism evidence="1 2">
    <name type="scientific">Batillaria attramentaria</name>
    <dbReference type="NCBI Taxonomy" id="370345"/>
    <lineage>
        <taxon>Eukaryota</taxon>
        <taxon>Metazoa</taxon>
        <taxon>Spiralia</taxon>
        <taxon>Lophotrochozoa</taxon>
        <taxon>Mollusca</taxon>
        <taxon>Gastropoda</taxon>
        <taxon>Caenogastropoda</taxon>
        <taxon>Sorbeoconcha</taxon>
        <taxon>Cerithioidea</taxon>
        <taxon>Batillariidae</taxon>
        <taxon>Batillaria</taxon>
    </lineage>
</organism>
<comment type="caution">
    <text evidence="1">The sequence shown here is derived from an EMBL/GenBank/DDBJ whole genome shotgun (WGS) entry which is preliminary data.</text>
</comment>